<dbReference type="EMBL" id="PVNL01000057">
    <property type="protein sequence ID" value="PRQ07266.1"/>
    <property type="molecule type" value="Genomic_DNA"/>
</dbReference>
<evidence type="ECO:0000256" key="2">
    <source>
        <dbReference type="SAM" id="Phobius"/>
    </source>
</evidence>
<reference evidence="3 4" key="1">
    <citation type="submission" date="2018-03" db="EMBL/GenBank/DDBJ databases">
        <title>Draft Genome Sequences of the Obligatory Marine Myxobacteria Enhygromyxa salina SWB007.</title>
        <authorList>
            <person name="Poehlein A."/>
            <person name="Moghaddam J.A."/>
            <person name="Harms H."/>
            <person name="Alanjari M."/>
            <person name="Koenig G.M."/>
            <person name="Daniel R."/>
            <person name="Schaeberle T.F."/>
        </authorList>
    </citation>
    <scope>NUCLEOTIDE SEQUENCE [LARGE SCALE GENOMIC DNA]</scope>
    <source>
        <strain evidence="3 4">SWB007</strain>
    </source>
</reference>
<protein>
    <recommendedName>
        <fullName evidence="5">ActD-like protein</fullName>
    </recommendedName>
</protein>
<sequence>MTEPNDTPRKVPPLLLEQLALGELDPDQARRVEAELARTGVDAGEALARIEASNAEILADYPAPKLAADIQRRLERGREPKRAWIPWVLAPTLVAAAAVAWIVVRPPPTTIAVHDTHGALTGDGDPEVTRIKGAVDAHLVIDRRTGSGHERLAEGETAREGDLLQLSYVAAGQREGVILSIDGAGAVTLHHPSEASDPPTLTDGEEVPLTHAYELDDAPSFERFVFVTRDGASPSVAEVLAAAEQLASDPSTARTEPLALAGEGWQQHSLVLRKPPAAVEGAPPSPTPAGEGL</sequence>
<evidence type="ECO:0000313" key="3">
    <source>
        <dbReference type="EMBL" id="PRQ07266.1"/>
    </source>
</evidence>
<organism evidence="3 4">
    <name type="scientific">Enhygromyxa salina</name>
    <dbReference type="NCBI Taxonomy" id="215803"/>
    <lineage>
        <taxon>Bacteria</taxon>
        <taxon>Pseudomonadati</taxon>
        <taxon>Myxococcota</taxon>
        <taxon>Polyangia</taxon>
        <taxon>Nannocystales</taxon>
        <taxon>Nannocystaceae</taxon>
        <taxon>Enhygromyxa</taxon>
    </lineage>
</organism>
<keyword evidence="2" id="KW-0472">Membrane</keyword>
<feature type="transmembrane region" description="Helical" evidence="2">
    <location>
        <begin position="83"/>
        <end position="104"/>
    </location>
</feature>
<evidence type="ECO:0000313" key="4">
    <source>
        <dbReference type="Proteomes" id="UP000238823"/>
    </source>
</evidence>
<proteinExistence type="predicted"/>
<accession>A0A2S9YQA9</accession>
<dbReference type="OrthoDB" id="371348at2"/>
<name>A0A2S9YQA9_9BACT</name>
<keyword evidence="2" id="KW-0812">Transmembrane</keyword>
<gene>
    <name evidence="3" type="ORF">ENSA7_29740</name>
</gene>
<dbReference type="AlphaFoldDB" id="A0A2S9YQA9"/>
<evidence type="ECO:0008006" key="5">
    <source>
        <dbReference type="Google" id="ProtNLM"/>
    </source>
</evidence>
<comment type="caution">
    <text evidence="3">The sequence shown here is derived from an EMBL/GenBank/DDBJ whole genome shotgun (WGS) entry which is preliminary data.</text>
</comment>
<feature type="region of interest" description="Disordered" evidence="1">
    <location>
        <begin position="274"/>
        <end position="293"/>
    </location>
</feature>
<dbReference type="Proteomes" id="UP000238823">
    <property type="component" value="Unassembled WGS sequence"/>
</dbReference>
<dbReference type="RefSeq" id="WP_106089978.1">
    <property type="nucleotide sequence ID" value="NZ_PVNL01000057.1"/>
</dbReference>
<keyword evidence="2" id="KW-1133">Transmembrane helix</keyword>
<evidence type="ECO:0000256" key="1">
    <source>
        <dbReference type="SAM" id="MobiDB-lite"/>
    </source>
</evidence>